<gene>
    <name evidence="2" type="ordered locus">CPS_2180</name>
</gene>
<name>Q482W2_COLP3</name>
<accession>Q482W2</accession>
<dbReference type="KEGG" id="cps:CPS_2180"/>
<evidence type="ECO:0000313" key="3">
    <source>
        <dbReference type="Proteomes" id="UP000000547"/>
    </source>
</evidence>
<organism evidence="2 3">
    <name type="scientific">Colwellia psychrerythraea (strain 34H / ATCC BAA-681)</name>
    <name type="common">Vibrio psychroerythus</name>
    <dbReference type="NCBI Taxonomy" id="167879"/>
    <lineage>
        <taxon>Bacteria</taxon>
        <taxon>Pseudomonadati</taxon>
        <taxon>Pseudomonadota</taxon>
        <taxon>Gammaproteobacteria</taxon>
        <taxon>Alteromonadales</taxon>
        <taxon>Colwelliaceae</taxon>
        <taxon>Colwellia</taxon>
    </lineage>
</organism>
<feature type="compositionally biased region" description="Polar residues" evidence="1">
    <location>
        <begin position="1"/>
        <end position="10"/>
    </location>
</feature>
<evidence type="ECO:0000256" key="1">
    <source>
        <dbReference type="SAM" id="MobiDB-lite"/>
    </source>
</evidence>
<dbReference type="Proteomes" id="UP000000547">
    <property type="component" value="Chromosome"/>
</dbReference>
<evidence type="ECO:0000313" key="2">
    <source>
        <dbReference type="EMBL" id="AAZ28453.1"/>
    </source>
</evidence>
<sequence length="48" mass="5457">MSQNGFSFSIVTAPESLAKRTDEQEHNNKNNIITMNLSTNLSLKMTHY</sequence>
<dbReference type="EMBL" id="CP000083">
    <property type="protein sequence ID" value="AAZ28453.1"/>
    <property type="molecule type" value="Genomic_DNA"/>
</dbReference>
<dbReference type="HOGENOM" id="CLU_3151652_0_0_6"/>
<proteinExistence type="predicted"/>
<protein>
    <submittedName>
        <fullName evidence="2">Uncharacterized protein</fullName>
    </submittedName>
</protein>
<feature type="region of interest" description="Disordered" evidence="1">
    <location>
        <begin position="1"/>
        <end position="31"/>
    </location>
</feature>
<feature type="compositionally biased region" description="Basic and acidic residues" evidence="1">
    <location>
        <begin position="17"/>
        <end position="28"/>
    </location>
</feature>
<dbReference type="AlphaFoldDB" id="Q482W2"/>
<reference evidence="2" key="1">
    <citation type="journal article" date="2005" name="Proc. Natl. Acad. Sci. U.S.A.">
        <title>The psychrophilic lifestyle as revealed by the genome sequence of Colwellia psychrerythraea 34H through genomic and proteomic analyses.</title>
        <authorList>
            <person name="Methe B.A."/>
            <person name="Nelson K.E."/>
            <person name="Deming J.W."/>
            <person name="Momen B."/>
            <person name="Melamud E."/>
            <person name="Zhang X."/>
            <person name="Moult J."/>
            <person name="Madupu R."/>
            <person name="Nelson W.C."/>
            <person name="Dodson R.J."/>
            <person name="Brinkac L.M."/>
            <person name="Daugherty S.C."/>
            <person name="Durkin A.S."/>
            <person name="DeBoy R.T."/>
            <person name="Kolonay J.F."/>
            <person name="Sullivan S.A."/>
            <person name="Zhou L."/>
            <person name="Davidsen T.M."/>
            <person name="Wu M."/>
            <person name="Huston A.L."/>
            <person name="Lewis M."/>
            <person name="Weaver B."/>
            <person name="Weidman J.F."/>
            <person name="Khouri H."/>
            <person name="Utterback T.R."/>
            <person name="Feldblyum T.V."/>
            <person name="Fraser C.M."/>
        </authorList>
    </citation>
    <scope>NUCLEOTIDE SEQUENCE [LARGE SCALE GENOMIC DNA]</scope>
    <source>
        <strain evidence="2">34H</strain>
    </source>
</reference>